<name>A0A8J7FR11_9GAMM</name>
<comment type="caution">
    <text evidence="2">The sequence shown here is derived from an EMBL/GenBank/DDBJ whole genome shotgun (WGS) entry which is preliminary data.</text>
</comment>
<feature type="signal peptide" evidence="1">
    <location>
        <begin position="1"/>
        <end position="23"/>
    </location>
</feature>
<protein>
    <submittedName>
        <fullName evidence="2">Outer membrane beta-barrel protein</fullName>
    </submittedName>
</protein>
<dbReference type="SUPFAM" id="SSF56935">
    <property type="entry name" value="Porins"/>
    <property type="match status" value="2"/>
</dbReference>
<evidence type="ECO:0000313" key="2">
    <source>
        <dbReference type="EMBL" id="MBE9398397.1"/>
    </source>
</evidence>
<proteinExistence type="predicted"/>
<dbReference type="Pfam" id="PF10082">
    <property type="entry name" value="BBP2_2"/>
    <property type="match status" value="1"/>
</dbReference>
<reference evidence="2" key="1">
    <citation type="submission" date="2020-10" db="EMBL/GenBank/DDBJ databases">
        <title>Bacterium isolated from coastal waters sediment.</title>
        <authorList>
            <person name="Chen R.-J."/>
            <person name="Lu D.-C."/>
            <person name="Zhu K.-L."/>
            <person name="Du Z.-J."/>
        </authorList>
    </citation>
    <scope>NUCLEOTIDE SEQUENCE</scope>
    <source>
        <strain evidence="2">N1Y112</strain>
    </source>
</reference>
<sequence>MEIKDLRLAVVGLCGVYATSALAIDPASVEMNGIDVIPQLSVQIGHNDNIFSTETNETSSTITVVNPSVQFVAEKENDAYRVTYDLKIGTLHDSRADDYVDHTLTGEAVLELNSRNRLDLTVGLAKIHEDRGSNNAATGAKPARYTDKSLSGLYRYGAEGAKGNLEVAATYVDHTYDNLGSLNDSRERENLGLDATFYYRVAPKTRALFEVRAEDIDYKLAASDLDNTEVKYLAGVTWDATAKTSGTAKIGYQNKDYDSASREDQDGASWEISARWSPRTYSTFDLMTSQEYEEASGNEDGIDTETYSLTWNHSWDNRFSTQAMLSHMNEDYIGLTREDETDTAMVGFNYELKRWLSVNLAYTYKDKDSNAATESETQNLFMLTFQGSL</sequence>
<evidence type="ECO:0000256" key="1">
    <source>
        <dbReference type="SAM" id="SignalP"/>
    </source>
</evidence>
<dbReference type="InterPro" id="IPR018759">
    <property type="entry name" value="BBP2_2"/>
</dbReference>
<dbReference type="Proteomes" id="UP000640333">
    <property type="component" value="Unassembled WGS sequence"/>
</dbReference>
<gene>
    <name evidence="2" type="ORF">IOQ59_14140</name>
</gene>
<keyword evidence="1" id="KW-0732">Signal</keyword>
<accession>A0A8J7FR11</accession>
<keyword evidence="3" id="KW-1185">Reference proteome</keyword>
<evidence type="ECO:0000313" key="3">
    <source>
        <dbReference type="Proteomes" id="UP000640333"/>
    </source>
</evidence>
<dbReference type="AlphaFoldDB" id="A0A8J7FR11"/>
<dbReference type="RefSeq" id="WP_193954032.1">
    <property type="nucleotide sequence ID" value="NZ_JADEYS010000014.1"/>
</dbReference>
<organism evidence="2 3">
    <name type="scientific">Pontibacterium sinense</name>
    <dbReference type="NCBI Taxonomy" id="2781979"/>
    <lineage>
        <taxon>Bacteria</taxon>
        <taxon>Pseudomonadati</taxon>
        <taxon>Pseudomonadota</taxon>
        <taxon>Gammaproteobacteria</taxon>
        <taxon>Oceanospirillales</taxon>
        <taxon>Oceanospirillaceae</taxon>
        <taxon>Pontibacterium</taxon>
    </lineage>
</organism>
<dbReference type="EMBL" id="JADEYS010000014">
    <property type="protein sequence ID" value="MBE9398397.1"/>
    <property type="molecule type" value="Genomic_DNA"/>
</dbReference>
<feature type="chain" id="PRO_5035146606" evidence="1">
    <location>
        <begin position="24"/>
        <end position="389"/>
    </location>
</feature>